<dbReference type="RefSeq" id="WP_024126000.1">
    <property type="nucleotide sequence ID" value="NZ_KJ577613.1"/>
</dbReference>
<sequence length="70" mass="7836">MSFAHIGKIKEVSDFIQANELIEAGYELLQIVPGITSDRDPCTLFYLGQHKPKAADPEGEYVDGEWVPKE</sequence>
<organism evidence="1">
    <name type="scientific">Serratia marcescens</name>
    <dbReference type="NCBI Taxonomy" id="615"/>
    <lineage>
        <taxon>Bacteria</taxon>
        <taxon>Pseudomonadati</taxon>
        <taxon>Pseudomonadota</taxon>
        <taxon>Gammaproteobacteria</taxon>
        <taxon>Enterobacterales</taxon>
        <taxon>Yersiniaceae</taxon>
        <taxon>Serratia</taxon>
    </lineage>
</organism>
<keyword evidence="1" id="KW-0614">Plasmid</keyword>
<reference evidence="1" key="1">
    <citation type="journal article" date="2014" name="Antimicrob. Agents Chemother.">
        <title>A blaVIM-2 Plasmid Disseminating in Extensively Drug-Resistant Clinical Pseudomonas aeruginosa and Serratia marcescens Isolates.</title>
        <authorList>
            <person name="Vilacoba E."/>
            <person name="Quiroga C."/>
            <person name="Pistorio M."/>
            <person name="Famiglietti A."/>
            <person name="Rodriguez H."/>
            <person name="Kovensky J."/>
            <person name="Deraspe M."/>
            <person name="Raymond F."/>
            <person name="Roy P.H."/>
            <person name="Centron D."/>
        </authorList>
    </citation>
    <scope>NUCLEOTIDE SEQUENCE</scope>
    <source>
        <strain evidence="1">Sm68313</strain>
        <plasmid evidence="1">pDCPR1</plasmid>
    </source>
</reference>
<name>A0A096XNU9_SERMA</name>
<gene>
    <name evidence="1" type="ORF">pDCPR1_20</name>
</gene>
<evidence type="ECO:0000313" key="1">
    <source>
        <dbReference type="EMBL" id="AID37287.1"/>
    </source>
</evidence>
<dbReference type="EMBL" id="KJ577613">
    <property type="protein sequence ID" value="AID37287.1"/>
    <property type="molecule type" value="Genomic_DNA"/>
</dbReference>
<proteinExistence type="predicted"/>
<protein>
    <submittedName>
        <fullName evidence="1">Uncharacterized protein</fullName>
    </submittedName>
</protein>
<accession>A0A096XNU9</accession>
<dbReference type="AlphaFoldDB" id="A0A096XNU9"/>
<geneLocation type="plasmid" evidence="1">
    <name>pDCPR1</name>
</geneLocation>